<proteinExistence type="predicted"/>
<evidence type="ECO:0000313" key="2">
    <source>
        <dbReference type="Proteomes" id="UP001157502"/>
    </source>
</evidence>
<protein>
    <submittedName>
        <fullName evidence="1">Uncharacterized protein</fullName>
    </submittedName>
</protein>
<name>A0ACC2HBS6_DALPE</name>
<accession>A0ACC2HBS6</accession>
<organism evidence="1 2">
    <name type="scientific">Dallia pectoralis</name>
    <name type="common">Alaska blackfish</name>
    <dbReference type="NCBI Taxonomy" id="75939"/>
    <lineage>
        <taxon>Eukaryota</taxon>
        <taxon>Metazoa</taxon>
        <taxon>Chordata</taxon>
        <taxon>Craniata</taxon>
        <taxon>Vertebrata</taxon>
        <taxon>Euteleostomi</taxon>
        <taxon>Actinopterygii</taxon>
        <taxon>Neopterygii</taxon>
        <taxon>Teleostei</taxon>
        <taxon>Protacanthopterygii</taxon>
        <taxon>Esociformes</taxon>
        <taxon>Umbridae</taxon>
        <taxon>Dallia</taxon>
    </lineage>
</organism>
<reference evidence="1" key="1">
    <citation type="submission" date="2021-05" db="EMBL/GenBank/DDBJ databases">
        <authorList>
            <person name="Pan Q."/>
            <person name="Jouanno E."/>
            <person name="Zahm M."/>
            <person name="Klopp C."/>
            <person name="Cabau C."/>
            <person name="Louis A."/>
            <person name="Berthelot C."/>
            <person name="Parey E."/>
            <person name="Roest Crollius H."/>
            <person name="Montfort J."/>
            <person name="Robinson-Rechavi M."/>
            <person name="Bouchez O."/>
            <person name="Lampietro C."/>
            <person name="Lopez Roques C."/>
            <person name="Donnadieu C."/>
            <person name="Postlethwait J."/>
            <person name="Bobe J."/>
            <person name="Dillon D."/>
            <person name="Chandos A."/>
            <person name="von Hippel F."/>
            <person name="Guiguen Y."/>
        </authorList>
    </citation>
    <scope>NUCLEOTIDE SEQUENCE</scope>
    <source>
        <strain evidence="1">YG-Jan2019</strain>
    </source>
</reference>
<dbReference type="EMBL" id="CM055731">
    <property type="protein sequence ID" value="KAJ8013297.1"/>
    <property type="molecule type" value="Genomic_DNA"/>
</dbReference>
<dbReference type="Proteomes" id="UP001157502">
    <property type="component" value="Chromosome 4"/>
</dbReference>
<evidence type="ECO:0000313" key="1">
    <source>
        <dbReference type="EMBL" id="KAJ8013297.1"/>
    </source>
</evidence>
<sequence length="1404" mass="157294">MLGRRVTYRTCFCSETHWEDRAPSRESPPPPTHAQRTHARTLSSPGFHNHTDYNSPVELTGRVNQHAYSSGQQGRTYWHLSTASVRISVYTTSGTGSGCGRHILQITGSEFNGCVGDIQPDMTQSWPPQQSSGRGLPQHFLFNHKEAKQHMTQHKSWGDMQPVRTSQSHVAPHKSMLADDLKLSSDEEDADKGPEHSAWAGDNSLSQQHTHGGWVRHSSSDSSNCSSDSEEESSSQRSRSPETFSDPGTPTEVGAPYRPDKFPQTHHPSATQWQLDEWLRKVKKKSSSGDQDISDHSPNRRPLENGSPSLGPCRAPSPTRSWTSRQEYSPNQSPVPSPQFNYSPRQSPQTSPGYSLCPSPFTSPVPSPCPSPRASPVPSPCPSLRASPVPSPRAIRSPSPKPLLPPRSPSPSLNQSSPHVYTQVPSPHHESLRPPSGPSLTTSPNPRPRIRPWIVPVPSAEPTNRPRHSPTPQPLHRSRPKHTPGQPVSTAKAPPALSGEASHANKHRPRASPNSSPRFHSRPALKHDPTLAPKSQHLQTSGTRPKESIRVGHSSQSNPRLRFGPNLTTSLGTSSTPRDKHIPAKDSRRITSDPVGHSSTQNLRPQSQQISRSRSDPSSRSSLSSGPKVKPRKDPPKSPQKKFWSSERERDAKDRSVTQAPVSQTGRQTDRQTEGKGEDELERHGERERERYAERQSERKDERQKDRQGEREEEKQRDRKEEKKDGRQRDRQAERKEERQREKQAERKNERQRDRERDRQLERKEERQRERQGERRLAQEQLLRRRWVQSSEEEEEEDVEEIRKRREEKERQEEKKRIRKDKQHQGEWQAVQPKQRPHTNSDPRRHGNKTKRRRSHEEERESHPDPSLPPSPPSPVPVVSPTESSSSSSSSSESDSEPRLPQNVAKVPADSTSSQRPVPRRGHEGQGRHADSRPGVLYPRGTATLAPNQGQPSQGKLYTLVPFGRSEQAPSSHRGLRNLVVHIDLALLSRVPDTTTGTPTSSKHHTSTLSKQTETMRHLFTPDTEGGERRRKRKVDNGVLHRESKRSNLRPQSPPAEPTASRRPEPPSGTTHTRFLEDYLDSKRPLSPLSPLSDTAEPSKLPAKTQHPGSSHTDRPRGQPKMEGVGEPGKAPPNCESWGPSSHRTAGPRGTVPTDKPPQHAEYYMHEAKRIKHRADAMVDKLGKAVNYVDAALSFMECGKAMEDGPLEAKSPYAMYAETVELIRYAMRLKSHSGPGAQQEDKQLAVLCFRCLALLYWQMFRLKKDYALKYSKALLDYFKSSPKSATAPIIWSDTGKATGGPPVSLSPSSSALALGTHPGSSPSSLISIPQRIHQMAANHLNITNSVLYSYEYWELADSLARDNKEFFNYLNTLSGPLTLHSSIAHAVQYTRQALQWIRISAKVG</sequence>
<comment type="caution">
    <text evidence="1">The sequence shown here is derived from an EMBL/GenBank/DDBJ whole genome shotgun (WGS) entry which is preliminary data.</text>
</comment>
<gene>
    <name evidence="1" type="ORF">DPEC_G00051810</name>
</gene>
<keyword evidence="2" id="KW-1185">Reference proteome</keyword>